<dbReference type="RefSeq" id="WP_260794797.1">
    <property type="nucleotide sequence ID" value="NZ_CP093313.1"/>
</dbReference>
<evidence type="ECO:0000313" key="3">
    <source>
        <dbReference type="Proteomes" id="UP001059380"/>
    </source>
</evidence>
<dbReference type="InterPro" id="IPR000421">
    <property type="entry name" value="FA58C"/>
</dbReference>
<dbReference type="InterPro" id="IPR008979">
    <property type="entry name" value="Galactose-bd-like_sf"/>
</dbReference>
<name>A0A9J7BWM9_9BACT</name>
<dbReference type="EMBL" id="CP093313">
    <property type="protein sequence ID" value="UWZ85278.1"/>
    <property type="molecule type" value="Genomic_DNA"/>
</dbReference>
<dbReference type="Gene3D" id="2.60.120.260">
    <property type="entry name" value="Galactose-binding domain-like"/>
    <property type="match status" value="1"/>
</dbReference>
<evidence type="ECO:0000313" key="2">
    <source>
        <dbReference type="EMBL" id="UWZ85278.1"/>
    </source>
</evidence>
<protein>
    <submittedName>
        <fullName evidence="2">Discoidin domain-containing protein</fullName>
    </submittedName>
</protein>
<sequence>MAAMAAVGATGQVTTDGSTTVNTVPYFKNSATQLSNSPIVVNGNNVGIGTGTTTPPRSTLDIVGTTATQRVVEIFGAKDAAVGAPVTITGGTLSNGGPTYRGGGSIWQATATGQQLTVDLGGSVTAINGISFSAYYAGDYRYIPASYSIDYSTDNNTYTNVVSVTSNTRADVFNSFSGLTARYIRLTVNAFQSGQSVSNISGLRVYTTQGAGMSGQELWSTLPGINSNNVVLSTTGNVGVGTTTPTVSLDVNGSIRAGGNGADLPAATNYNPVLSGGFASPTIGRLFIGDGTGWKFYFSKRSSSVTTDLITFADSGYVGIGAPNPQAKLEINGGLRFTGDVNGAVQTTAWTGVLCGGDYAEAVDPVGDKQAYGPGDVLVISDGEKGDIRKSSQPYATTVAGVFATKPGVVGRRQTFPDTGEEIPMAMVGIVPTNVTTENGSIHRGDLLVTSAKTGYAMKGTDRTRMLGAVIGKAMGSLEAGDGVIEVLVTLQ</sequence>
<organism evidence="2 3">
    <name type="scientific">Occallatibacter riparius</name>
    <dbReference type="NCBI Taxonomy" id="1002689"/>
    <lineage>
        <taxon>Bacteria</taxon>
        <taxon>Pseudomonadati</taxon>
        <taxon>Acidobacteriota</taxon>
        <taxon>Terriglobia</taxon>
        <taxon>Terriglobales</taxon>
        <taxon>Acidobacteriaceae</taxon>
        <taxon>Occallatibacter</taxon>
    </lineage>
</organism>
<reference evidence="2" key="1">
    <citation type="submission" date="2021-04" db="EMBL/GenBank/DDBJ databases">
        <title>Phylogenetic analysis of Acidobacteriaceae.</title>
        <authorList>
            <person name="Qiu L."/>
            <person name="Zhang Q."/>
        </authorList>
    </citation>
    <scope>NUCLEOTIDE SEQUENCE</scope>
    <source>
        <strain evidence="2">DSM 25168</strain>
    </source>
</reference>
<feature type="domain" description="F5/8 type C" evidence="1">
    <location>
        <begin position="104"/>
        <end position="200"/>
    </location>
</feature>
<evidence type="ECO:0000259" key="1">
    <source>
        <dbReference type="Pfam" id="PF00754"/>
    </source>
</evidence>
<gene>
    <name evidence="2" type="ORF">MOP44_04890</name>
</gene>
<dbReference type="AlphaFoldDB" id="A0A9J7BWM9"/>
<dbReference type="Proteomes" id="UP001059380">
    <property type="component" value="Chromosome"/>
</dbReference>
<dbReference type="KEGG" id="orp:MOP44_04890"/>
<accession>A0A9J7BWM9</accession>
<proteinExistence type="predicted"/>
<keyword evidence="3" id="KW-1185">Reference proteome</keyword>
<dbReference type="Pfam" id="PF00754">
    <property type="entry name" value="F5_F8_type_C"/>
    <property type="match status" value="1"/>
</dbReference>
<dbReference type="SUPFAM" id="SSF49785">
    <property type="entry name" value="Galactose-binding domain-like"/>
    <property type="match status" value="1"/>
</dbReference>